<protein>
    <submittedName>
        <fullName evidence="1">Uncharacterized protein</fullName>
    </submittedName>
</protein>
<evidence type="ECO:0000313" key="1">
    <source>
        <dbReference type="EMBL" id="MBK1870081.1"/>
    </source>
</evidence>
<accession>A0ACC5RC66</accession>
<organism evidence="1 2">
    <name type="scientific">Taklimakanibacter albus</name>
    <dbReference type="NCBI Taxonomy" id="2800327"/>
    <lineage>
        <taxon>Bacteria</taxon>
        <taxon>Pseudomonadati</taxon>
        <taxon>Pseudomonadota</taxon>
        <taxon>Alphaproteobacteria</taxon>
        <taxon>Hyphomicrobiales</taxon>
        <taxon>Aestuariivirgaceae</taxon>
        <taxon>Taklimakanibacter</taxon>
    </lineage>
</organism>
<comment type="caution">
    <text evidence="1">The sequence shown here is derived from an EMBL/GenBank/DDBJ whole genome shotgun (WGS) entry which is preliminary data.</text>
</comment>
<proteinExistence type="predicted"/>
<sequence>MSNPSKHISSTLGVNLGAIYPSTDPFYNEMPLGTVVRAKNGRMYIFAQASAGIADNTAVILTEPAMTVAAGAGAWTTRSGALSAGDRAWVESNAI</sequence>
<dbReference type="Proteomes" id="UP000616151">
    <property type="component" value="Unassembled WGS sequence"/>
</dbReference>
<evidence type="ECO:0000313" key="2">
    <source>
        <dbReference type="Proteomes" id="UP000616151"/>
    </source>
</evidence>
<keyword evidence="2" id="KW-1185">Reference proteome</keyword>
<name>A0ACC5RC66_9HYPH</name>
<reference evidence="1" key="1">
    <citation type="submission" date="2021-01" db="EMBL/GenBank/DDBJ databases">
        <authorList>
            <person name="Sun Q."/>
        </authorList>
    </citation>
    <scope>NUCLEOTIDE SEQUENCE</scope>
    <source>
        <strain evidence="1">YIM B02566</strain>
    </source>
</reference>
<gene>
    <name evidence="1" type="ORF">JHL16_27205</name>
</gene>
<dbReference type="EMBL" id="JAENHL010000008">
    <property type="protein sequence ID" value="MBK1870081.1"/>
    <property type="molecule type" value="Genomic_DNA"/>
</dbReference>